<dbReference type="EMBL" id="VITF01000004">
    <property type="protein sequence ID" value="TWA70156.1"/>
    <property type="molecule type" value="Genomic_DNA"/>
</dbReference>
<name>A0A560BC42_AZOBR</name>
<gene>
    <name evidence="9" type="ORF">FBZ82_104316</name>
</gene>
<evidence type="ECO:0000256" key="1">
    <source>
        <dbReference type="ARBA" id="ARBA00004196"/>
    </source>
</evidence>
<dbReference type="InterPro" id="IPR058624">
    <property type="entry name" value="MdtA-like_HH"/>
</dbReference>
<evidence type="ECO:0000259" key="5">
    <source>
        <dbReference type="Pfam" id="PF25876"/>
    </source>
</evidence>
<dbReference type="Gene3D" id="1.10.287.470">
    <property type="entry name" value="Helix hairpin bin"/>
    <property type="match status" value="1"/>
</dbReference>
<sequence>MRPGRKIPYFLACLTALGGLAACNENQQPVGRTMPATTVSFVEMVPQRLPVVIELPGRIAPMTSAEVRPRVTGIILKRVFEQGSTVTQGDLLYVIDQEPFKARVRSSEAALASARGARTLAAQTADRQRELDSRNVTSRANVESAVAALIQAEADVDRAEADLRTAQLDLQYTEVRAPISGRVGRALITEGALVGPSTEPLAVISQLDPVYADFTQPADSLIRLKNALAEGQLEADGDSNAVMTLVSETGPTYPHGGKLLFSEAAVNSATGQVILRGEFPNPDMNLLPGMYVRGRITQASLDGALAVPKQAVQHDTAGKAQVFVVGPDEKVAAHPVTIGWGIEGKWVITSGLKARDRVIVEGFQRIAPGASVKAEAWKEPAPAPTALDRRD</sequence>
<dbReference type="AlphaFoldDB" id="A0A560BC42"/>
<keyword evidence="3" id="KW-0175">Coiled coil</keyword>
<evidence type="ECO:0000256" key="3">
    <source>
        <dbReference type="SAM" id="Coils"/>
    </source>
</evidence>
<evidence type="ECO:0000259" key="7">
    <source>
        <dbReference type="Pfam" id="PF25944"/>
    </source>
</evidence>
<dbReference type="InterPro" id="IPR058627">
    <property type="entry name" value="MdtA-like_C"/>
</dbReference>
<evidence type="ECO:0000259" key="6">
    <source>
        <dbReference type="Pfam" id="PF25917"/>
    </source>
</evidence>
<dbReference type="SUPFAM" id="SSF111369">
    <property type="entry name" value="HlyD-like secretion proteins"/>
    <property type="match status" value="1"/>
</dbReference>
<dbReference type="GO" id="GO:0005886">
    <property type="term" value="C:plasma membrane"/>
    <property type="evidence" value="ECO:0007669"/>
    <property type="project" value="UniProtKB-SubCell"/>
</dbReference>
<dbReference type="NCBIfam" id="TIGR01730">
    <property type="entry name" value="RND_mfp"/>
    <property type="match status" value="1"/>
</dbReference>
<dbReference type="PROSITE" id="PS51257">
    <property type="entry name" value="PROKAR_LIPOPROTEIN"/>
    <property type="match status" value="1"/>
</dbReference>
<accession>A0A560BC42</accession>
<comment type="similarity">
    <text evidence="2">Belongs to the membrane fusion protein (MFP) (TC 8.A.1) family.</text>
</comment>
<comment type="caution">
    <text evidence="9">The sequence shown here is derived from an EMBL/GenBank/DDBJ whole genome shotgun (WGS) entry which is preliminary data.</text>
</comment>
<dbReference type="Pfam" id="PF25944">
    <property type="entry name" value="Beta-barrel_RND"/>
    <property type="match status" value="1"/>
</dbReference>
<feature type="domain" description="Multidrug resistance protein MdtA-like alpha-helical hairpin" evidence="5">
    <location>
        <begin position="106"/>
        <end position="173"/>
    </location>
</feature>
<feature type="chain" id="PRO_5021921846" evidence="4">
    <location>
        <begin position="22"/>
        <end position="391"/>
    </location>
</feature>
<dbReference type="Gene3D" id="2.40.30.170">
    <property type="match status" value="1"/>
</dbReference>
<dbReference type="Gene3D" id="2.40.420.20">
    <property type="match status" value="1"/>
</dbReference>
<organism evidence="9 10">
    <name type="scientific">Azospirillum brasilense</name>
    <dbReference type="NCBI Taxonomy" id="192"/>
    <lineage>
        <taxon>Bacteria</taxon>
        <taxon>Pseudomonadati</taxon>
        <taxon>Pseudomonadota</taxon>
        <taxon>Alphaproteobacteria</taxon>
        <taxon>Rhodospirillales</taxon>
        <taxon>Azospirillaceae</taxon>
        <taxon>Azospirillum</taxon>
    </lineage>
</organism>
<evidence type="ECO:0000259" key="8">
    <source>
        <dbReference type="Pfam" id="PF25967"/>
    </source>
</evidence>
<protein>
    <submittedName>
        <fullName evidence="9">Membrane fusion protein (Multidrug efflux system)</fullName>
    </submittedName>
</protein>
<evidence type="ECO:0000313" key="10">
    <source>
        <dbReference type="Proteomes" id="UP000316083"/>
    </source>
</evidence>
<dbReference type="GO" id="GO:0046677">
    <property type="term" value="P:response to antibiotic"/>
    <property type="evidence" value="ECO:0007669"/>
    <property type="project" value="TreeGrafter"/>
</dbReference>
<feature type="domain" description="Multidrug resistance protein MdtA-like C-terminal permuted SH3" evidence="8">
    <location>
        <begin position="304"/>
        <end position="365"/>
    </location>
</feature>
<dbReference type="PANTHER" id="PTHR30158">
    <property type="entry name" value="ACRA/E-RELATED COMPONENT OF DRUG EFFLUX TRANSPORTER"/>
    <property type="match status" value="1"/>
</dbReference>
<feature type="signal peptide" evidence="4">
    <location>
        <begin position="1"/>
        <end position="21"/>
    </location>
</feature>
<dbReference type="Proteomes" id="UP000316083">
    <property type="component" value="Unassembled WGS sequence"/>
</dbReference>
<dbReference type="Pfam" id="PF25967">
    <property type="entry name" value="RND-MFP_C"/>
    <property type="match status" value="1"/>
</dbReference>
<feature type="coiled-coil region" evidence="3">
    <location>
        <begin position="142"/>
        <end position="169"/>
    </location>
</feature>
<reference evidence="9 10" key="1">
    <citation type="submission" date="2019-06" db="EMBL/GenBank/DDBJ databases">
        <title>Genomic Encyclopedia of Type Strains, Phase IV (KMG-V): Genome sequencing to study the core and pangenomes of soil and plant-associated prokaryotes.</title>
        <authorList>
            <person name="Whitman W."/>
        </authorList>
    </citation>
    <scope>NUCLEOTIDE SEQUENCE [LARGE SCALE GENOMIC DNA]</scope>
    <source>
        <strain evidence="9 10">BR 11796</strain>
    </source>
</reference>
<evidence type="ECO:0000313" key="9">
    <source>
        <dbReference type="EMBL" id="TWA70156.1"/>
    </source>
</evidence>
<dbReference type="Gene3D" id="2.40.50.100">
    <property type="match status" value="1"/>
</dbReference>
<dbReference type="GO" id="GO:0022857">
    <property type="term" value="F:transmembrane transporter activity"/>
    <property type="evidence" value="ECO:0007669"/>
    <property type="project" value="InterPro"/>
</dbReference>
<evidence type="ECO:0000256" key="2">
    <source>
        <dbReference type="ARBA" id="ARBA00009477"/>
    </source>
</evidence>
<dbReference type="FunFam" id="2.40.420.20:FF:000001">
    <property type="entry name" value="Efflux RND transporter periplasmic adaptor subunit"/>
    <property type="match status" value="1"/>
</dbReference>
<dbReference type="PANTHER" id="PTHR30158:SF3">
    <property type="entry name" value="MULTIDRUG EFFLUX PUMP SUBUNIT ACRA-RELATED"/>
    <property type="match status" value="1"/>
</dbReference>
<dbReference type="Pfam" id="PF25917">
    <property type="entry name" value="BSH_RND"/>
    <property type="match status" value="1"/>
</dbReference>
<dbReference type="Pfam" id="PF25876">
    <property type="entry name" value="HH_MFP_RND"/>
    <property type="match status" value="1"/>
</dbReference>
<keyword evidence="4" id="KW-0732">Signal</keyword>
<dbReference type="InterPro" id="IPR058625">
    <property type="entry name" value="MdtA-like_BSH"/>
</dbReference>
<feature type="domain" description="Multidrug resistance protein MdtA-like beta-barrel" evidence="7">
    <location>
        <begin position="209"/>
        <end position="298"/>
    </location>
</feature>
<evidence type="ECO:0000256" key="4">
    <source>
        <dbReference type="SAM" id="SignalP"/>
    </source>
</evidence>
<dbReference type="InterPro" id="IPR006143">
    <property type="entry name" value="RND_pump_MFP"/>
</dbReference>
<comment type="subcellular location">
    <subcellularLocation>
        <location evidence="1">Cell envelope</location>
    </subcellularLocation>
</comment>
<dbReference type="InterPro" id="IPR058626">
    <property type="entry name" value="MdtA-like_b-barrel"/>
</dbReference>
<feature type="domain" description="Multidrug resistance protein MdtA-like barrel-sandwich hybrid" evidence="6">
    <location>
        <begin position="65"/>
        <end position="198"/>
    </location>
</feature>
<proteinExistence type="inferred from homology"/>